<sequence length="607" mass="67176">MSEEVDRLAAAHGVLRSYRALDGTISRASDDAVQAILNILGVEEGAAPQAAAASGPFPPPPQAAEGAACFLPDFLQQGRAWGVTCQLYGLRSHRNWGIGDFEDLARLGELVARMGADFLGVNPLHALFLAEPQKASPFSPSDRNFLNPLYIAVDQVEGFDPGLDLDESALALLRESKLVDHKAVADHKLSVLRGIYERTRGTDGQGLDAFKERGGEALWRYGLFEAISLEMVRRGIGTGWHPWPEAFKDPASEAVGQFAREHQGEIEFLVWLQWVADRQLEQASKRLQAAGMRIGLYLDLAVGTAPDGAATWSDRTLTVVGAEIGAPPDMFNPEGQRWGLAPWSPSEIAAREFRPVRRSYEAILRHAGALRIDHAMGLYRLFWIPDGFPAGEGAYVIYPMPDVVRVLAEVSQGSRALIIGEDLGVVPEGFREQMDRANLLGYRIFYFERDDHNFVPPERWPRSALACVGSHDTNTLAGWWTGSDIDERQRIGLYDEEAARKERERRQREKSQAIEILRARGQPEIGEEFNESVAAGIHRLVASSPSRLVAAQMEDLLGLAEQSNIPGTVDEHPNWRRKLPVFIEELESASMLRAVIGAIREERPRGT</sequence>
<dbReference type="HOGENOM" id="CLU_022072_1_0_5"/>
<dbReference type="GO" id="GO:0004134">
    <property type="term" value="F:4-alpha-glucanotransferase activity"/>
    <property type="evidence" value="ECO:0007669"/>
    <property type="project" value="UniProtKB-EC"/>
</dbReference>
<evidence type="ECO:0000256" key="9">
    <source>
        <dbReference type="ARBA" id="ARBA00031501"/>
    </source>
</evidence>
<protein>
    <recommendedName>
        <fullName evidence="4 10">4-alpha-glucanotransferase</fullName>
        <ecNumber evidence="3 10">2.4.1.25</ecNumber>
    </recommendedName>
    <alternativeName>
        <fullName evidence="8 10">Amylomaltase</fullName>
    </alternativeName>
    <alternativeName>
        <fullName evidence="9 10">Disproportionating enzyme</fullName>
    </alternativeName>
</protein>
<dbReference type="InterPro" id="IPR017853">
    <property type="entry name" value="GH"/>
</dbReference>
<dbReference type="OrthoDB" id="9761577at2"/>
<dbReference type="EMBL" id="CP000390">
    <property type="protein sequence ID" value="ABG64051.1"/>
    <property type="molecule type" value="Genomic_DNA"/>
</dbReference>
<evidence type="ECO:0000256" key="4">
    <source>
        <dbReference type="ARBA" id="ARBA00020295"/>
    </source>
</evidence>
<dbReference type="InterPro" id="IPR003385">
    <property type="entry name" value="Glyco_hydro_77"/>
</dbReference>
<evidence type="ECO:0000256" key="5">
    <source>
        <dbReference type="ARBA" id="ARBA00022676"/>
    </source>
</evidence>
<keyword evidence="7 10" id="KW-0119">Carbohydrate metabolism</keyword>
<comment type="catalytic activity">
    <reaction evidence="1 10">
        <text>Transfers a segment of a (1-&gt;4)-alpha-D-glucan to a new position in an acceptor, which may be glucose or a (1-&gt;4)-alpha-D-glucan.</text>
        <dbReference type="EC" id="2.4.1.25"/>
    </reaction>
</comment>
<keyword evidence="5 10" id="KW-0328">Glycosyltransferase</keyword>
<accession>Q11EX4</accession>
<dbReference type="SUPFAM" id="SSF51445">
    <property type="entry name" value="(Trans)glycosidases"/>
    <property type="match status" value="1"/>
</dbReference>
<dbReference type="Gene3D" id="3.20.20.80">
    <property type="entry name" value="Glycosidases"/>
    <property type="match status" value="1"/>
</dbReference>
<evidence type="ECO:0000256" key="2">
    <source>
        <dbReference type="ARBA" id="ARBA00005684"/>
    </source>
</evidence>
<name>Q11EX4_CHESB</name>
<reference evidence="11" key="1">
    <citation type="submission" date="2006-06" db="EMBL/GenBank/DDBJ databases">
        <title>Complete sequence of chromosome of Chelativorans sp. BNC1.</title>
        <authorList>
            <consortium name="US DOE Joint Genome Institute"/>
            <person name="Copeland A."/>
            <person name="Lucas S."/>
            <person name="Lapidus A."/>
            <person name="Barry K."/>
            <person name="Detter J.C."/>
            <person name="Glavina del Rio T."/>
            <person name="Hammon N."/>
            <person name="Israni S."/>
            <person name="Dalin E."/>
            <person name="Tice H."/>
            <person name="Pitluck S."/>
            <person name="Chertkov O."/>
            <person name="Brettin T."/>
            <person name="Bruce D."/>
            <person name="Han C."/>
            <person name="Tapia R."/>
            <person name="Gilna P."/>
            <person name="Schmutz J."/>
            <person name="Larimer F."/>
            <person name="Land M."/>
            <person name="Hauser L."/>
            <person name="Kyrpides N."/>
            <person name="Mikhailova N."/>
            <person name="Richardson P."/>
        </authorList>
    </citation>
    <scope>NUCLEOTIDE SEQUENCE</scope>
    <source>
        <strain evidence="11">BNC1</strain>
    </source>
</reference>
<dbReference type="STRING" id="266779.Meso_2674"/>
<gene>
    <name evidence="11" type="ordered locus">Meso_2674</name>
</gene>
<dbReference type="AlphaFoldDB" id="Q11EX4"/>
<evidence type="ECO:0000313" key="11">
    <source>
        <dbReference type="EMBL" id="ABG64051.1"/>
    </source>
</evidence>
<dbReference type="PANTHER" id="PTHR32438:SF5">
    <property type="entry name" value="4-ALPHA-GLUCANOTRANSFERASE DPE1, CHLOROPLASTIC_AMYLOPLASTIC"/>
    <property type="match status" value="1"/>
</dbReference>
<comment type="similarity">
    <text evidence="2 10">Belongs to the disproportionating enzyme family.</text>
</comment>
<evidence type="ECO:0000256" key="6">
    <source>
        <dbReference type="ARBA" id="ARBA00022679"/>
    </source>
</evidence>
<dbReference type="Pfam" id="PF02446">
    <property type="entry name" value="Glyco_hydro_77"/>
    <property type="match status" value="1"/>
</dbReference>
<evidence type="ECO:0000256" key="10">
    <source>
        <dbReference type="RuleBase" id="RU361207"/>
    </source>
</evidence>
<dbReference type="CAZy" id="GH77">
    <property type="family name" value="Glycoside Hydrolase Family 77"/>
</dbReference>
<evidence type="ECO:0000256" key="7">
    <source>
        <dbReference type="ARBA" id="ARBA00023277"/>
    </source>
</evidence>
<evidence type="ECO:0000256" key="1">
    <source>
        <dbReference type="ARBA" id="ARBA00000439"/>
    </source>
</evidence>
<organism evidence="11">
    <name type="scientific">Chelativorans sp. (strain BNC1)</name>
    <dbReference type="NCBI Taxonomy" id="266779"/>
    <lineage>
        <taxon>Bacteria</taxon>
        <taxon>Pseudomonadati</taxon>
        <taxon>Pseudomonadota</taxon>
        <taxon>Alphaproteobacteria</taxon>
        <taxon>Hyphomicrobiales</taxon>
        <taxon>Phyllobacteriaceae</taxon>
        <taxon>Chelativorans</taxon>
    </lineage>
</organism>
<dbReference type="EC" id="2.4.1.25" evidence="3 10"/>
<evidence type="ECO:0000256" key="8">
    <source>
        <dbReference type="ARBA" id="ARBA00031423"/>
    </source>
</evidence>
<evidence type="ECO:0000256" key="3">
    <source>
        <dbReference type="ARBA" id="ARBA00012560"/>
    </source>
</evidence>
<dbReference type="GO" id="GO:0005975">
    <property type="term" value="P:carbohydrate metabolic process"/>
    <property type="evidence" value="ECO:0007669"/>
    <property type="project" value="InterPro"/>
</dbReference>
<dbReference type="NCBIfam" id="TIGR00217">
    <property type="entry name" value="malQ"/>
    <property type="match status" value="1"/>
</dbReference>
<keyword evidence="6 10" id="KW-0808">Transferase</keyword>
<dbReference type="eggNOG" id="COG1640">
    <property type="taxonomic scope" value="Bacteria"/>
</dbReference>
<proteinExistence type="inferred from homology"/>
<dbReference type="KEGG" id="mes:Meso_2674"/>
<dbReference type="PANTHER" id="PTHR32438">
    <property type="entry name" value="4-ALPHA-GLUCANOTRANSFERASE DPE1, CHLOROPLASTIC/AMYLOPLASTIC"/>
    <property type="match status" value="1"/>
</dbReference>